<evidence type="ECO:0000313" key="3">
    <source>
        <dbReference type="Proteomes" id="UP001189122"/>
    </source>
</evidence>
<dbReference type="Proteomes" id="UP001189122">
    <property type="component" value="Unassembled WGS sequence"/>
</dbReference>
<feature type="region of interest" description="Disordered" evidence="1">
    <location>
        <begin position="1"/>
        <end position="41"/>
    </location>
</feature>
<dbReference type="EMBL" id="LR743599">
    <property type="protein sequence ID" value="CAA2630064.1"/>
    <property type="molecule type" value="Genomic_DNA"/>
</dbReference>
<organism evidence="2">
    <name type="scientific">Spirodela intermedia</name>
    <name type="common">Intermediate duckweed</name>
    <dbReference type="NCBI Taxonomy" id="51605"/>
    <lineage>
        <taxon>Eukaryota</taxon>
        <taxon>Viridiplantae</taxon>
        <taxon>Streptophyta</taxon>
        <taxon>Embryophyta</taxon>
        <taxon>Tracheophyta</taxon>
        <taxon>Spermatophyta</taxon>
        <taxon>Magnoliopsida</taxon>
        <taxon>Liliopsida</taxon>
        <taxon>Araceae</taxon>
        <taxon>Lemnoideae</taxon>
        <taxon>Spirodela</taxon>
    </lineage>
</organism>
<reference evidence="2 3" key="1">
    <citation type="submission" date="2019-12" db="EMBL/GenBank/DDBJ databases">
        <authorList>
            <person name="Scholz U."/>
            <person name="Mascher M."/>
            <person name="Fiebig A."/>
        </authorList>
    </citation>
    <scope>NUCLEOTIDE SEQUENCE</scope>
</reference>
<evidence type="ECO:0000313" key="2">
    <source>
        <dbReference type="EMBL" id="CAA2630064.1"/>
    </source>
</evidence>
<accession>A0A7I8JGN0</accession>
<proteinExistence type="predicted"/>
<feature type="compositionally biased region" description="Basic residues" evidence="1">
    <location>
        <begin position="20"/>
        <end position="31"/>
    </location>
</feature>
<gene>
    <name evidence="2" type="ORF">SI7747_12015702</name>
</gene>
<keyword evidence="3" id="KW-1185">Reference proteome</keyword>
<name>A0A7I8JGN0_SPIIN</name>
<protein>
    <submittedName>
        <fullName evidence="2">Uncharacterized protein</fullName>
    </submittedName>
</protein>
<sequence length="41" mass="4760">MNLGRCSGPSPWPTASPTLRSRKCRPVRRTPRWPWPRQTAN</sequence>
<evidence type="ECO:0000256" key="1">
    <source>
        <dbReference type="SAM" id="MobiDB-lite"/>
    </source>
</evidence>
<dbReference type="EMBL" id="CACRZD030000012">
    <property type="protein sequence ID" value="CAA6669307.1"/>
    <property type="molecule type" value="Genomic_DNA"/>
</dbReference>
<dbReference type="AlphaFoldDB" id="A0A7I8JGN0"/>